<evidence type="ECO:0000256" key="4">
    <source>
        <dbReference type="ARBA" id="ARBA00022989"/>
    </source>
</evidence>
<accession>A0A1Q9JK36</accession>
<protein>
    <recommendedName>
        <fullName evidence="7">Membrane transport protein MMPL domain-containing protein</fullName>
    </recommendedName>
</protein>
<dbReference type="OrthoDB" id="9782006at2"/>
<dbReference type="PANTHER" id="PTHR33406">
    <property type="entry name" value="MEMBRANE PROTEIN MJ1562-RELATED"/>
    <property type="match status" value="1"/>
</dbReference>
<feature type="domain" description="Membrane transport protein MMPL" evidence="7">
    <location>
        <begin position="393"/>
        <end position="682"/>
    </location>
</feature>
<feature type="transmembrane region" description="Helical" evidence="6">
    <location>
        <begin position="356"/>
        <end position="374"/>
    </location>
</feature>
<dbReference type="InterPro" id="IPR050545">
    <property type="entry name" value="Mycobact_MmpL"/>
</dbReference>
<feature type="domain" description="Membrane transport protein MMPL" evidence="7">
    <location>
        <begin position="46"/>
        <end position="338"/>
    </location>
</feature>
<feature type="transmembrane region" description="Helical" evidence="6">
    <location>
        <begin position="555"/>
        <end position="575"/>
    </location>
</feature>
<evidence type="ECO:0000313" key="9">
    <source>
        <dbReference type="Proteomes" id="UP000187404"/>
    </source>
</evidence>
<dbReference type="EMBL" id="MJIE01000001">
    <property type="protein sequence ID" value="OLR56524.1"/>
    <property type="molecule type" value="Genomic_DNA"/>
</dbReference>
<evidence type="ECO:0000256" key="3">
    <source>
        <dbReference type="ARBA" id="ARBA00022692"/>
    </source>
</evidence>
<dbReference type="RefSeq" id="WP_075714235.1">
    <property type="nucleotide sequence ID" value="NZ_MJIE01000001.1"/>
</dbReference>
<feature type="transmembrane region" description="Helical" evidence="6">
    <location>
        <begin position="180"/>
        <end position="196"/>
    </location>
</feature>
<dbReference type="Pfam" id="PF03176">
    <property type="entry name" value="MMPL"/>
    <property type="match status" value="2"/>
</dbReference>
<keyword evidence="4 6" id="KW-1133">Transmembrane helix</keyword>
<feature type="transmembrane region" description="Helical" evidence="6">
    <location>
        <begin position="581"/>
        <end position="601"/>
    </location>
</feature>
<evidence type="ECO:0000256" key="2">
    <source>
        <dbReference type="ARBA" id="ARBA00022475"/>
    </source>
</evidence>
<keyword evidence="2" id="KW-1003">Cell membrane</keyword>
<sequence length="709" mass="77940">MKFGRGFGKKVVKYRIVILVVSLLLLIPSVFGYLNTHINYDMLTYLPDTMETMKGQDLLLKDFHKGGFTIVVTENMSKSDVSRMAKKYKTIKHVDSVVNLQDVIDPSVPRSMYPKQVRENFDNEDASMIVVFFNRSTSDEGSLNAIKEIRKVSTKQCYVSGMSACVQDLKALCEQEEAKYVFIAVILSLIAMMLLLDSYLAPFLFLASIGMAIMYNLGSNIFMGEISYVTKAIAAVLQLGVTMDYSIFLWHSYEERLDKGEEDLKAMANAIDDTLVSVAGSSITTIAGFLALCFMTYTMGRDLGIVMAKGVIFGVLASVTVLPSLMMLFNRLLKKTRHRGLIPNTEKLAHGLTARYGVYILIFCILLFPAIYGYNHDNTVYDFAKILNGSQGLSEKQAPFLKANDKLEEDFHIGTTHMVIADANLSSEKGYAMSKDMENVKGVENVLGLDAFTGTAVPKEILPNEITNAMIAKDHQLIMVNSNYKVSTDACNTQIKTLKKVVAKYDPTAKVIGEGPATMDLINLTAKDFRVVNIISIAAVFLIILIVLRSVTLPFILVAVIEFAIYVNLGISGFTGLELAFIVPVCISTIQLGSTVDYAILTSTRYKTERLAGKAKRDAIMIASSTSMPSVITSAVGFFTATFGVSLYSDIGVISVLCGLMARGAIISMLTVIFILPSMLMAFDKLICRTTGGLRDIYKKEKKQAAQGA</sequence>
<comment type="subcellular location">
    <subcellularLocation>
        <location evidence="1">Cell membrane</location>
        <topology evidence="1">Multi-pass membrane protein</topology>
    </subcellularLocation>
</comment>
<dbReference type="STRING" id="1261640.BHK98_10885"/>
<dbReference type="Gene3D" id="1.20.1640.10">
    <property type="entry name" value="Multidrug efflux transporter AcrB transmembrane domain"/>
    <property type="match status" value="2"/>
</dbReference>
<feature type="transmembrane region" description="Helical" evidence="6">
    <location>
        <begin position="274"/>
        <end position="297"/>
    </location>
</feature>
<feature type="transmembrane region" description="Helical" evidence="6">
    <location>
        <begin position="651"/>
        <end position="676"/>
    </location>
</feature>
<reference evidence="8 9" key="1">
    <citation type="journal article" date="2016" name="Appl. Environ. Microbiol.">
        <title>Function and Phylogeny of Bacterial Butyryl Coenzyme A:Acetate Transferases and Their Diversity in the Proximal Colon of Swine.</title>
        <authorList>
            <person name="Trachsel J."/>
            <person name="Bayles D.O."/>
            <person name="Looft T."/>
            <person name="Levine U.Y."/>
            <person name="Allen H.K."/>
        </authorList>
    </citation>
    <scope>NUCLEOTIDE SEQUENCE [LARGE SCALE GENOMIC DNA]</scope>
    <source>
        <strain evidence="8 9">68-3-10</strain>
    </source>
</reference>
<feature type="transmembrane region" description="Helical" evidence="6">
    <location>
        <begin position="622"/>
        <end position="645"/>
    </location>
</feature>
<evidence type="ECO:0000256" key="1">
    <source>
        <dbReference type="ARBA" id="ARBA00004651"/>
    </source>
</evidence>
<dbReference type="Proteomes" id="UP000187404">
    <property type="component" value="Unassembled WGS sequence"/>
</dbReference>
<keyword evidence="3 6" id="KW-0812">Transmembrane</keyword>
<dbReference type="AlphaFoldDB" id="A0A1Q9JK36"/>
<feature type="transmembrane region" description="Helical" evidence="6">
    <location>
        <begin position="203"/>
        <end position="222"/>
    </location>
</feature>
<dbReference type="InterPro" id="IPR004869">
    <property type="entry name" value="MMPL_dom"/>
</dbReference>
<evidence type="ECO:0000313" key="8">
    <source>
        <dbReference type="EMBL" id="OLR56524.1"/>
    </source>
</evidence>
<proteinExistence type="predicted"/>
<dbReference type="SUPFAM" id="SSF82866">
    <property type="entry name" value="Multidrug efflux transporter AcrB transmembrane domain"/>
    <property type="match status" value="2"/>
</dbReference>
<name>A0A1Q9JK36_9FIRM</name>
<keyword evidence="5 6" id="KW-0472">Membrane</keyword>
<organism evidence="8 9">
    <name type="scientific">Hornefia porci</name>
    <dbReference type="NCBI Taxonomy" id="2652292"/>
    <lineage>
        <taxon>Bacteria</taxon>
        <taxon>Bacillati</taxon>
        <taxon>Bacillota</taxon>
        <taxon>Clostridia</taxon>
        <taxon>Peptostreptococcales</taxon>
        <taxon>Anaerovoracaceae</taxon>
        <taxon>Hornefia</taxon>
    </lineage>
</organism>
<keyword evidence="9" id="KW-1185">Reference proteome</keyword>
<dbReference type="GO" id="GO:0005886">
    <property type="term" value="C:plasma membrane"/>
    <property type="evidence" value="ECO:0007669"/>
    <property type="project" value="UniProtKB-SubCell"/>
</dbReference>
<dbReference type="PANTHER" id="PTHR33406:SF13">
    <property type="entry name" value="MEMBRANE PROTEIN YDFJ"/>
    <property type="match status" value="1"/>
</dbReference>
<evidence type="ECO:0000256" key="5">
    <source>
        <dbReference type="ARBA" id="ARBA00023136"/>
    </source>
</evidence>
<feature type="transmembrane region" description="Helical" evidence="6">
    <location>
        <begin position="529"/>
        <end position="548"/>
    </location>
</feature>
<evidence type="ECO:0000256" key="6">
    <source>
        <dbReference type="SAM" id="Phobius"/>
    </source>
</evidence>
<feature type="transmembrane region" description="Helical" evidence="6">
    <location>
        <begin position="303"/>
        <end position="329"/>
    </location>
</feature>
<comment type="caution">
    <text evidence="8">The sequence shown here is derived from an EMBL/GenBank/DDBJ whole genome shotgun (WGS) entry which is preliminary data.</text>
</comment>
<gene>
    <name evidence="8" type="ORF">BHK98_10885</name>
</gene>
<evidence type="ECO:0000259" key="7">
    <source>
        <dbReference type="Pfam" id="PF03176"/>
    </source>
</evidence>